<reference evidence="1" key="1">
    <citation type="submission" date="2022-08" db="EMBL/GenBank/DDBJ databases">
        <title>Genome Sequence of Fusarium decemcellulare.</title>
        <authorList>
            <person name="Buettner E."/>
        </authorList>
    </citation>
    <scope>NUCLEOTIDE SEQUENCE</scope>
    <source>
        <strain evidence="1">Babe19</strain>
    </source>
</reference>
<gene>
    <name evidence="1" type="ORF">NM208_g15533</name>
</gene>
<name>A0ACC1RFD9_9HYPO</name>
<comment type="caution">
    <text evidence="1">The sequence shown here is derived from an EMBL/GenBank/DDBJ whole genome shotgun (WGS) entry which is preliminary data.</text>
</comment>
<sequence>MSQSSHLPYLYPPLTTYLCRILHVICFSLTLPCVTLPPQAHGLQDALLLDSRSSPPDRWCRVPLKRANSRVTSAGGGGKTKQRQEKIKEKNRKLDENRTKRIERERVAKEEARANGNGNSNGNQQQEHMQDAIHPSRRARVPGNAW</sequence>
<dbReference type="Proteomes" id="UP001148629">
    <property type="component" value="Unassembled WGS sequence"/>
</dbReference>
<organism evidence="1 2">
    <name type="scientific">Fusarium decemcellulare</name>
    <dbReference type="NCBI Taxonomy" id="57161"/>
    <lineage>
        <taxon>Eukaryota</taxon>
        <taxon>Fungi</taxon>
        <taxon>Dikarya</taxon>
        <taxon>Ascomycota</taxon>
        <taxon>Pezizomycotina</taxon>
        <taxon>Sordariomycetes</taxon>
        <taxon>Hypocreomycetidae</taxon>
        <taxon>Hypocreales</taxon>
        <taxon>Nectriaceae</taxon>
        <taxon>Fusarium</taxon>
        <taxon>Fusarium decemcellulare species complex</taxon>
    </lineage>
</organism>
<dbReference type="EMBL" id="JANRMS010004235">
    <property type="protein sequence ID" value="KAJ3510417.1"/>
    <property type="molecule type" value="Genomic_DNA"/>
</dbReference>
<proteinExistence type="predicted"/>
<keyword evidence="2" id="KW-1185">Reference proteome</keyword>
<evidence type="ECO:0000313" key="1">
    <source>
        <dbReference type="EMBL" id="KAJ3510417.1"/>
    </source>
</evidence>
<accession>A0ACC1RFD9</accession>
<protein>
    <submittedName>
        <fullName evidence="1">Uncharacterized protein</fullName>
    </submittedName>
</protein>
<evidence type="ECO:0000313" key="2">
    <source>
        <dbReference type="Proteomes" id="UP001148629"/>
    </source>
</evidence>